<proteinExistence type="predicted"/>
<name>A0A2P2E4V6_9LEPT</name>
<evidence type="ECO:0000313" key="2">
    <source>
        <dbReference type="Proteomes" id="UP000245133"/>
    </source>
</evidence>
<dbReference type="Proteomes" id="UP000245133">
    <property type="component" value="Unassembled WGS sequence"/>
</dbReference>
<dbReference type="EMBL" id="BFBB01000009">
    <property type="protein sequence ID" value="GBF51908.1"/>
    <property type="molecule type" value="Genomic_DNA"/>
</dbReference>
<dbReference type="Gene3D" id="2.40.128.90">
    <property type="entry name" value="OMPT-like"/>
    <property type="match status" value="1"/>
</dbReference>
<comment type="caution">
    <text evidence="1">The sequence shown here is derived from an EMBL/GenBank/DDBJ whole genome shotgun (WGS) entry which is preliminary data.</text>
</comment>
<sequence length="134" mass="15468">MSNDLYEFFMGGGYRYSGDGYYFDFSFQPSIGRVKARDFHYQRSINFLSDNIGFGWQSTIEAGYLLNDSWLTYLKLEHRRFFSEGSFKARGGLTREDILANVSGGFKSHINIKDFNVELGVLNKVNWNAPKETD</sequence>
<dbReference type="InterPro" id="IPR031611">
    <property type="entry name" value="Porin_6"/>
</dbReference>
<evidence type="ECO:0000313" key="1">
    <source>
        <dbReference type="EMBL" id="GBF51908.1"/>
    </source>
</evidence>
<organism evidence="1 2">
    <name type="scientific">Leptospira ryugenii</name>
    <dbReference type="NCBI Taxonomy" id="1917863"/>
    <lineage>
        <taxon>Bacteria</taxon>
        <taxon>Pseudomonadati</taxon>
        <taxon>Spirochaetota</taxon>
        <taxon>Spirochaetia</taxon>
        <taxon>Leptospirales</taxon>
        <taxon>Leptospiraceae</taxon>
        <taxon>Leptospira</taxon>
    </lineage>
</organism>
<evidence type="ECO:0008006" key="3">
    <source>
        <dbReference type="Google" id="ProtNLM"/>
    </source>
</evidence>
<gene>
    <name evidence="1" type="ORF">LPTSP4_34460</name>
</gene>
<reference evidence="1 2" key="1">
    <citation type="submission" date="2018-02" db="EMBL/GenBank/DDBJ databases">
        <title>Novel Leptospira species isolated from soil and water in Japan.</title>
        <authorList>
            <person name="Nakao R."/>
            <person name="Masuzawa T."/>
        </authorList>
    </citation>
    <scope>NUCLEOTIDE SEQUENCE [LARGE SCALE GENOMIC DNA]</scope>
    <source>
        <strain evidence="1 2">YH101</strain>
    </source>
</reference>
<dbReference type="InterPro" id="IPR053724">
    <property type="entry name" value="OMP_A26_sf"/>
</dbReference>
<accession>A0A2P2E4V6</accession>
<keyword evidence="2" id="KW-1185">Reference proteome</keyword>
<protein>
    <recommendedName>
        <fullName evidence="3">TonB-dependent receptor</fullName>
    </recommendedName>
</protein>
<dbReference type="AlphaFoldDB" id="A0A2P2E4V6"/>
<dbReference type="Pfam" id="PF16939">
    <property type="entry name" value="Porin_6"/>
    <property type="match status" value="1"/>
</dbReference>